<dbReference type="AlphaFoldDB" id="A0A4R1BF54"/>
<evidence type="ECO:0000313" key="2">
    <source>
        <dbReference type="EMBL" id="TCJ15743.1"/>
    </source>
</evidence>
<name>A0A4R1BF54_9PROT</name>
<evidence type="ECO:0000256" key="1">
    <source>
        <dbReference type="SAM" id="MobiDB-lite"/>
    </source>
</evidence>
<dbReference type="RefSeq" id="WP_131445692.1">
    <property type="nucleotide sequence ID" value="NZ_SJZB01000023.1"/>
</dbReference>
<dbReference type="OrthoDB" id="9815944at2"/>
<dbReference type="Proteomes" id="UP000295443">
    <property type="component" value="Unassembled WGS sequence"/>
</dbReference>
<gene>
    <name evidence="2" type="ORF">EZJ19_06335</name>
</gene>
<evidence type="ECO:0000313" key="3">
    <source>
        <dbReference type="Proteomes" id="UP000295443"/>
    </source>
</evidence>
<feature type="region of interest" description="Disordered" evidence="1">
    <location>
        <begin position="41"/>
        <end position="67"/>
    </location>
</feature>
<keyword evidence="3" id="KW-1185">Reference proteome</keyword>
<reference evidence="2 3" key="1">
    <citation type="submission" date="2019-03" db="EMBL/GenBank/DDBJ databases">
        <title>Genome sequence of Thiobacillaceae bacterium LSR1, a sulfur-oxidizing bacterium isolated from freshwater sediment.</title>
        <authorList>
            <person name="Li S."/>
        </authorList>
    </citation>
    <scope>NUCLEOTIDE SEQUENCE [LARGE SCALE GENOMIC DNA]</scope>
    <source>
        <strain evidence="2 3">LSR1</strain>
    </source>
</reference>
<comment type="caution">
    <text evidence="2">The sequence shown here is derived from an EMBL/GenBank/DDBJ whole genome shotgun (WGS) entry which is preliminary data.</text>
</comment>
<accession>A0A4R1BF54</accession>
<organism evidence="2 3">
    <name type="scientific">Parasulfuritortus cantonensis</name>
    <dbReference type="NCBI Taxonomy" id="2528202"/>
    <lineage>
        <taxon>Bacteria</taxon>
        <taxon>Pseudomonadati</taxon>
        <taxon>Pseudomonadota</taxon>
        <taxon>Betaproteobacteria</taxon>
        <taxon>Nitrosomonadales</taxon>
        <taxon>Thiobacillaceae</taxon>
        <taxon>Parasulfuritortus</taxon>
    </lineage>
</organism>
<sequence>MGRLARRQSTSVKTKAVVTREGGVKLAQSFLITPTKPEDVKVTGEASWKKKSWPAPISGQGNAGHAPGFLPRQQAGIAFEEVYVDIIKRAFLPKLMGRPTKIGSAC</sequence>
<proteinExistence type="predicted"/>
<dbReference type="EMBL" id="SJZB01000023">
    <property type="protein sequence ID" value="TCJ15743.1"/>
    <property type="molecule type" value="Genomic_DNA"/>
</dbReference>
<protein>
    <submittedName>
        <fullName evidence="2">Uncharacterized protein</fullName>
    </submittedName>
</protein>